<feature type="region of interest" description="Disordered" evidence="6">
    <location>
        <begin position="433"/>
        <end position="520"/>
    </location>
</feature>
<feature type="compositionally biased region" description="Low complexity" evidence="6">
    <location>
        <begin position="501"/>
        <end position="513"/>
    </location>
</feature>
<dbReference type="STRING" id="1160509.A0A3N4IU40"/>
<feature type="region of interest" description="Disordered" evidence="6">
    <location>
        <begin position="1"/>
        <end position="115"/>
    </location>
</feature>
<feature type="compositionally biased region" description="Low complexity" evidence="6">
    <location>
        <begin position="19"/>
        <end position="35"/>
    </location>
</feature>
<accession>A0A3N4IU40</accession>
<feature type="compositionally biased region" description="Polar residues" evidence="6">
    <location>
        <begin position="1"/>
        <end position="17"/>
    </location>
</feature>
<dbReference type="Pfam" id="PF04855">
    <property type="entry name" value="SNF5"/>
    <property type="match status" value="1"/>
</dbReference>
<evidence type="ECO:0000256" key="5">
    <source>
        <dbReference type="ARBA" id="ARBA00023242"/>
    </source>
</evidence>
<dbReference type="InterPro" id="IPR006939">
    <property type="entry name" value="SNF5"/>
</dbReference>
<feature type="compositionally biased region" description="Low complexity" evidence="6">
    <location>
        <begin position="91"/>
        <end position="103"/>
    </location>
</feature>
<dbReference type="EMBL" id="ML119646">
    <property type="protein sequence ID" value="RPA87720.1"/>
    <property type="molecule type" value="Genomic_DNA"/>
</dbReference>
<feature type="region of interest" description="Disordered" evidence="6">
    <location>
        <begin position="592"/>
        <end position="740"/>
    </location>
</feature>
<dbReference type="GO" id="GO:0006338">
    <property type="term" value="P:chromatin remodeling"/>
    <property type="evidence" value="ECO:0007669"/>
    <property type="project" value="InterPro"/>
</dbReference>
<dbReference type="PANTHER" id="PTHR10019">
    <property type="entry name" value="SNF5"/>
    <property type="match status" value="1"/>
</dbReference>
<dbReference type="GO" id="GO:0000228">
    <property type="term" value="C:nuclear chromosome"/>
    <property type="evidence" value="ECO:0007669"/>
    <property type="project" value="InterPro"/>
</dbReference>
<feature type="compositionally biased region" description="Polar residues" evidence="6">
    <location>
        <begin position="80"/>
        <end position="90"/>
    </location>
</feature>
<feature type="compositionally biased region" description="Basic and acidic residues" evidence="6">
    <location>
        <begin position="479"/>
        <end position="491"/>
    </location>
</feature>
<feature type="compositionally biased region" description="Low complexity" evidence="6">
    <location>
        <begin position="664"/>
        <end position="680"/>
    </location>
</feature>
<sequence>MYPTDTNSQSQLNQSPGLVSASSSSAVNANPSTPSTKAQQLPASTSNPSSPSESSPNDASTDTANPLKLSNLESDPADSANGSNAKAQATSPNSNKSPRNSASPSPPASPERPSTSALHLNQYITRDTLHAAALVSQTQAQNELIRQKRREAEYYHELRRERMQNPAAVFGPGYQGFGNGFTDGKTAVVYPYQRKRTGNRKARAIRFMRKGLREQAEQLEILVPIRLEIDWEKHKLRDTFTWNLHDKTVPLEFFAEQLVEDFHLPITPSLVQSVKNSIADQVTEFHPHVFYEDQPLIPSQPYWAYKNDEMRILIKLNITIGQHTLIDQFEWDINNPMNSPEEFANKMCKELSLSGEFTTAIAHCIREQSQLYTRSLYMTGYPFDGRPVEDEDLRAALLPSPLPNVIRSPYHAKEYGPLLYELSEQELERAEKSLSREARRKRRVNRRGGPALPDLKDVPKTNRSQIVSSVIPGAVQKVSDLKMNRRTARDQESEDSDSDSDTAAPTPQPTAQQLSNMTRRQRAAALNAANALAARASTARSATPEVHQLHNLRSVTPLPVSFTRRLGDPDSVLVKLKIGRDRLQRLLEQIKAKERAAAQRQSEAPETTPGPRKEESPPPPPSNISVTPRPPTTTSSAPATRQKTGTPAASGNADADSSHDHRQATGPGTPGGTPSASTPSRNTTAGGPSSSTNSKAERTPPAPKWLQDAIQKLKETNPDDRVEATMRNSPVNADTGKLITPGASTEGINVIHQVFPRIRCLDCPGKLYMSGPGETLDNFMTHLKNKTHRERVEARVKGIVLEEKKDEKENKDVREKRGGKS</sequence>
<feature type="compositionally biased region" description="Low complexity" evidence="6">
    <location>
        <begin position="42"/>
        <end position="61"/>
    </location>
</feature>
<evidence type="ECO:0000256" key="3">
    <source>
        <dbReference type="ARBA" id="ARBA00023015"/>
    </source>
</evidence>
<evidence type="ECO:0000256" key="4">
    <source>
        <dbReference type="ARBA" id="ARBA00023163"/>
    </source>
</evidence>
<comment type="similarity">
    <text evidence="2">Belongs to the SNF5 family.</text>
</comment>
<feature type="compositionally biased region" description="Polar residues" evidence="6">
    <location>
        <begin position="681"/>
        <end position="694"/>
    </location>
</feature>
<evidence type="ECO:0000256" key="2">
    <source>
        <dbReference type="ARBA" id="ARBA00010239"/>
    </source>
</evidence>
<evidence type="ECO:0000256" key="6">
    <source>
        <dbReference type="SAM" id="MobiDB-lite"/>
    </source>
</evidence>
<dbReference type="Proteomes" id="UP000275078">
    <property type="component" value="Unassembled WGS sequence"/>
</dbReference>
<evidence type="ECO:0000313" key="8">
    <source>
        <dbReference type="Proteomes" id="UP000275078"/>
    </source>
</evidence>
<evidence type="ECO:0000256" key="1">
    <source>
        <dbReference type="ARBA" id="ARBA00004123"/>
    </source>
</evidence>
<name>A0A3N4IU40_ASCIM</name>
<proteinExistence type="inferred from homology"/>
<feature type="compositionally biased region" description="Low complexity" evidence="6">
    <location>
        <begin position="623"/>
        <end position="641"/>
    </location>
</feature>
<evidence type="ECO:0000313" key="7">
    <source>
        <dbReference type="EMBL" id="RPA87720.1"/>
    </source>
</evidence>
<gene>
    <name evidence="7" type="ORF">BJ508DRAFT_410447</name>
</gene>
<comment type="subcellular location">
    <subcellularLocation>
        <location evidence="1">Nucleus</location>
    </subcellularLocation>
</comment>
<feature type="compositionally biased region" description="Basic and acidic residues" evidence="6">
    <location>
        <begin position="711"/>
        <end position="724"/>
    </location>
</feature>
<keyword evidence="8" id="KW-1185">Reference proteome</keyword>
<keyword evidence="3" id="KW-0805">Transcription regulation</keyword>
<keyword evidence="5" id="KW-0539">Nucleus</keyword>
<keyword evidence="4" id="KW-0804">Transcription</keyword>
<reference evidence="7 8" key="1">
    <citation type="journal article" date="2018" name="Nat. Ecol. Evol.">
        <title>Pezizomycetes genomes reveal the molecular basis of ectomycorrhizal truffle lifestyle.</title>
        <authorList>
            <person name="Murat C."/>
            <person name="Payen T."/>
            <person name="Noel B."/>
            <person name="Kuo A."/>
            <person name="Morin E."/>
            <person name="Chen J."/>
            <person name="Kohler A."/>
            <person name="Krizsan K."/>
            <person name="Balestrini R."/>
            <person name="Da Silva C."/>
            <person name="Montanini B."/>
            <person name="Hainaut M."/>
            <person name="Levati E."/>
            <person name="Barry K.W."/>
            <person name="Belfiori B."/>
            <person name="Cichocki N."/>
            <person name="Clum A."/>
            <person name="Dockter R.B."/>
            <person name="Fauchery L."/>
            <person name="Guy J."/>
            <person name="Iotti M."/>
            <person name="Le Tacon F."/>
            <person name="Lindquist E.A."/>
            <person name="Lipzen A."/>
            <person name="Malagnac F."/>
            <person name="Mello A."/>
            <person name="Molinier V."/>
            <person name="Miyauchi S."/>
            <person name="Poulain J."/>
            <person name="Riccioni C."/>
            <person name="Rubini A."/>
            <person name="Sitrit Y."/>
            <person name="Splivallo R."/>
            <person name="Traeger S."/>
            <person name="Wang M."/>
            <person name="Zifcakova L."/>
            <person name="Wipf D."/>
            <person name="Zambonelli A."/>
            <person name="Paolocci F."/>
            <person name="Nowrousian M."/>
            <person name="Ottonello S."/>
            <person name="Baldrian P."/>
            <person name="Spatafora J.W."/>
            <person name="Henrissat B."/>
            <person name="Nagy L.G."/>
            <person name="Aury J.M."/>
            <person name="Wincker P."/>
            <person name="Grigoriev I.V."/>
            <person name="Bonfante P."/>
            <person name="Martin F.M."/>
        </authorList>
    </citation>
    <scope>NUCLEOTIDE SEQUENCE [LARGE SCALE GENOMIC DNA]</scope>
    <source>
        <strain evidence="7 8">RN42</strain>
    </source>
</reference>
<organism evidence="7 8">
    <name type="scientific">Ascobolus immersus RN42</name>
    <dbReference type="NCBI Taxonomy" id="1160509"/>
    <lineage>
        <taxon>Eukaryota</taxon>
        <taxon>Fungi</taxon>
        <taxon>Dikarya</taxon>
        <taxon>Ascomycota</taxon>
        <taxon>Pezizomycotina</taxon>
        <taxon>Pezizomycetes</taxon>
        <taxon>Pezizales</taxon>
        <taxon>Ascobolaceae</taxon>
        <taxon>Ascobolus</taxon>
    </lineage>
</organism>
<dbReference type="AlphaFoldDB" id="A0A3N4IU40"/>
<dbReference type="OrthoDB" id="515064at2759"/>
<protein>
    <submittedName>
        <fullName evidence="7">SNF5-domain-containing protein</fullName>
    </submittedName>
</protein>